<gene>
    <name evidence="2" type="ORF">FCN18_09490</name>
</gene>
<evidence type="ECO:0008006" key="4">
    <source>
        <dbReference type="Google" id="ProtNLM"/>
    </source>
</evidence>
<reference evidence="2 3" key="1">
    <citation type="journal article" date="2015" name="Antonie Van Leeuwenhoek">
        <title>Prauserella endophytica sp. nov., an endophytic actinobacterium isolated from Tamarix taklamakanensis.</title>
        <authorList>
            <person name="Liu J.M."/>
            <person name="Habden X."/>
            <person name="Guo L."/>
            <person name="Tuo L."/>
            <person name="Jiang Z.K."/>
            <person name="Liu S.W."/>
            <person name="Liu X.F."/>
            <person name="Chen L."/>
            <person name="Li R.F."/>
            <person name="Zhang Y.Q."/>
            <person name="Sun C.H."/>
        </authorList>
    </citation>
    <scope>NUCLEOTIDE SEQUENCE [LARGE SCALE GENOMIC DNA]</scope>
    <source>
        <strain evidence="2 3">CGMCC 4.7182</strain>
    </source>
</reference>
<dbReference type="RefSeq" id="WP_112271451.1">
    <property type="nucleotide sequence ID" value="NZ_SWMS01000004.1"/>
</dbReference>
<organism evidence="2 3">
    <name type="scientific">Prauserella endophytica</name>
    <dbReference type="NCBI Taxonomy" id="1592324"/>
    <lineage>
        <taxon>Bacteria</taxon>
        <taxon>Bacillati</taxon>
        <taxon>Actinomycetota</taxon>
        <taxon>Actinomycetes</taxon>
        <taxon>Pseudonocardiales</taxon>
        <taxon>Pseudonocardiaceae</taxon>
        <taxon>Prauserella</taxon>
        <taxon>Prauserella coralliicola group</taxon>
    </lineage>
</organism>
<accession>A0ABY2S8E6</accession>
<dbReference type="Proteomes" id="UP000309992">
    <property type="component" value="Unassembled WGS sequence"/>
</dbReference>
<feature type="transmembrane region" description="Helical" evidence="1">
    <location>
        <begin position="52"/>
        <end position="72"/>
    </location>
</feature>
<feature type="transmembrane region" description="Helical" evidence="1">
    <location>
        <begin position="79"/>
        <end position="95"/>
    </location>
</feature>
<evidence type="ECO:0000313" key="3">
    <source>
        <dbReference type="Proteomes" id="UP000309992"/>
    </source>
</evidence>
<feature type="transmembrane region" description="Helical" evidence="1">
    <location>
        <begin position="107"/>
        <end position="127"/>
    </location>
</feature>
<keyword evidence="1" id="KW-1133">Transmembrane helix</keyword>
<proteinExistence type="predicted"/>
<evidence type="ECO:0000256" key="1">
    <source>
        <dbReference type="SAM" id="Phobius"/>
    </source>
</evidence>
<evidence type="ECO:0000313" key="2">
    <source>
        <dbReference type="EMBL" id="TKG71731.1"/>
    </source>
</evidence>
<keyword evidence="3" id="KW-1185">Reference proteome</keyword>
<name>A0ABY2S8E6_9PSEU</name>
<keyword evidence="1" id="KW-0812">Transmembrane</keyword>
<sequence>MKLPSGAEASVRVGLVAMGVITASPALALLDTYTLEWTYGITDPDAMTQALLQHRGMLQLLLGGALVWAAFFRPARIPAAIGAIAGKVTFLSLILPDPGLRADLATFSTVFDLACIVLLAALCVWQFTTSRARPVLGSHQEAA</sequence>
<protein>
    <recommendedName>
        <fullName evidence="4">DUF4345 domain-containing protein</fullName>
    </recommendedName>
</protein>
<comment type="caution">
    <text evidence="2">The sequence shown here is derived from an EMBL/GenBank/DDBJ whole genome shotgun (WGS) entry which is preliminary data.</text>
</comment>
<dbReference type="EMBL" id="SWMS01000004">
    <property type="protein sequence ID" value="TKG71731.1"/>
    <property type="molecule type" value="Genomic_DNA"/>
</dbReference>
<keyword evidence="1" id="KW-0472">Membrane</keyword>